<evidence type="ECO:0000256" key="1">
    <source>
        <dbReference type="SAM" id="MobiDB-lite"/>
    </source>
</evidence>
<organism evidence="3">
    <name type="scientific">Anopheles marajoara</name>
    <dbReference type="NCBI Taxonomy" id="58244"/>
    <lineage>
        <taxon>Eukaryota</taxon>
        <taxon>Metazoa</taxon>
        <taxon>Ecdysozoa</taxon>
        <taxon>Arthropoda</taxon>
        <taxon>Hexapoda</taxon>
        <taxon>Insecta</taxon>
        <taxon>Pterygota</taxon>
        <taxon>Neoptera</taxon>
        <taxon>Endopterygota</taxon>
        <taxon>Diptera</taxon>
        <taxon>Nematocera</taxon>
        <taxon>Culicoidea</taxon>
        <taxon>Culicidae</taxon>
        <taxon>Anophelinae</taxon>
        <taxon>Anopheles</taxon>
    </lineage>
</organism>
<keyword evidence="2" id="KW-0732">Signal</keyword>
<protein>
    <submittedName>
        <fullName evidence="3">Putative secreted protein</fullName>
    </submittedName>
</protein>
<feature type="region of interest" description="Disordered" evidence="1">
    <location>
        <begin position="30"/>
        <end position="109"/>
    </location>
</feature>
<name>A0A2M4C891_9DIPT</name>
<feature type="chain" id="PRO_5014869652" evidence="2">
    <location>
        <begin position="25"/>
        <end position="109"/>
    </location>
</feature>
<feature type="signal peptide" evidence="2">
    <location>
        <begin position="1"/>
        <end position="24"/>
    </location>
</feature>
<dbReference type="AlphaFoldDB" id="A0A2M4C891"/>
<feature type="compositionally biased region" description="Low complexity" evidence="1">
    <location>
        <begin position="83"/>
        <end position="94"/>
    </location>
</feature>
<proteinExistence type="predicted"/>
<feature type="compositionally biased region" description="Low complexity" evidence="1">
    <location>
        <begin position="33"/>
        <end position="54"/>
    </location>
</feature>
<evidence type="ECO:0000256" key="2">
    <source>
        <dbReference type="SAM" id="SignalP"/>
    </source>
</evidence>
<reference evidence="3" key="1">
    <citation type="submission" date="2018-01" db="EMBL/GenBank/DDBJ databases">
        <title>An insight into the sialome of Amazonian anophelines.</title>
        <authorList>
            <person name="Ribeiro J.M."/>
            <person name="Scarpassa V."/>
            <person name="Calvo E."/>
        </authorList>
    </citation>
    <scope>NUCLEOTIDE SEQUENCE</scope>
    <source>
        <tissue evidence="3">Salivary glands</tissue>
    </source>
</reference>
<sequence>MSSCGAWIVTPAVVLSITCSYVPANRDTSVEVPPISNPISSLPSASRTPVTAYPTTPPAGPLRIARAPRNCSIRVRPPSLCMNSTSAPRSSSRNPARKPSRYRSTWGVK</sequence>
<evidence type="ECO:0000313" key="3">
    <source>
        <dbReference type="EMBL" id="MBW61455.1"/>
    </source>
</evidence>
<accession>A0A2M4C891</accession>
<dbReference type="EMBL" id="GGFJ01012314">
    <property type="protein sequence ID" value="MBW61455.1"/>
    <property type="molecule type" value="Transcribed_RNA"/>
</dbReference>